<proteinExistence type="predicted"/>
<keyword evidence="3" id="KW-1185">Reference proteome</keyword>
<evidence type="ECO:0000313" key="3">
    <source>
        <dbReference type="Proteomes" id="UP000325811"/>
    </source>
</evidence>
<reference evidence="2 3" key="1">
    <citation type="submission" date="2019-08" db="EMBL/GenBank/DDBJ databases">
        <authorList>
            <person name="Herpell B J."/>
        </authorList>
    </citation>
    <scope>NUCLEOTIDE SEQUENCE [LARGE SCALE GENOMIC DNA]</scope>
    <source>
        <strain evidence="3">Msb3</strain>
    </source>
</reference>
<evidence type="ECO:0000256" key="1">
    <source>
        <dbReference type="SAM" id="MobiDB-lite"/>
    </source>
</evidence>
<gene>
    <name evidence="2" type="ORF">PDMSB3_0466</name>
</gene>
<organism evidence="2 3">
    <name type="scientific">Paraburkholderia dioscoreae</name>
    <dbReference type="NCBI Taxonomy" id="2604047"/>
    <lineage>
        <taxon>Bacteria</taxon>
        <taxon>Pseudomonadati</taxon>
        <taxon>Pseudomonadota</taxon>
        <taxon>Betaproteobacteria</taxon>
        <taxon>Burkholderiales</taxon>
        <taxon>Burkholderiaceae</taxon>
        <taxon>Paraburkholderia</taxon>
    </lineage>
</organism>
<protein>
    <submittedName>
        <fullName evidence="2">Uncharacterized protein</fullName>
    </submittedName>
</protein>
<dbReference type="AlphaFoldDB" id="A0A5Q4ZIB6"/>
<feature type="region of interest" description="Disordered" evidence="1">
    <location>
        <begin position="1"/>
        <end position="54"/>
    </location>
</feature>
<feature type="compositionally biased region" description="Low complexity" evidence="1">
    <location>
        <begin position="1"/>
        <end position="17"/>
    </location>
</feature>
<dbReference type="EMBL" id="LR699553">
    <property type="protein sequence ID" value="VVD26928.1"/>
    <property type="molecule type" value="Genomic_DNA"/>
</dbReference>
<sequence length="68" mass="6955">MASARPNANAASSTPPACGITPTFNTMLPQPMKTSHAVPALSTNNRLPNATIPPPVSVYGADGIAWLP</sequence>
<dbReference type="KEGG" id="pdio:PDMSB3_0466"/>
<name>A0A5Q4ZIB6_9BURK</name>
<accession>A0A5Q4ZIB6</accession>
<dbReference type="Proteomes" id="UP000325811">
    <property type="component" value="Chromosome I"/>
</dbReference>
<evidence type="ECO:0000313" key="2">
    <source>
        <dbReference type="EMBL" id="VVD26928.1"/>
    </source>
</evidence>